<sequence length="74" mass="8124">MGEHSRIKELPHGETYKHTSWSPNKASLCHGALSLCLTSPSLTHRDADLTCLLPSLPPSIPPCQHVPLHDLPPR</sequence>
<keyword evidence="2" id="KW-1185">Reference proteome</keyword>
<evidence type="ECO:0000313" key="2">
    <source>
        <dbReference type="Proteomes" id="UP000324222"/>
    </source>
</evidence>
<name>A0A5B7IUS1_PORTR</name>
<dbReference type="Proteomes" id="UP000324222">
    <property type="component" value="Unassembled WGS sequence"/>
</dbReference>
<accession>A0A5B7IUS1</accession>
<evidence type="ECO:0000313" key="1">
    <source>
        <dbReference type="EMBL" id="MPC89301.1"/>
    </source>
</evidence>
<organism evidence="1 2">
    <name type="scientific">Portunus trituberculatus</name>
    <name type="common">Swimming crab</name>
    <name type="synonym">Neptunus trituberculatus</name>
    <dbReference type="NCBI Taxonomy" id="210409"/>
    <lineage>
        <taxon>Eukaryota</taxon>
        <taxon>Metazoa</taxon>
        <taxon>Ecdysozoa</taxon>
        <taxon>Arthropoda</taxon>
        <taxon>Crustacea</taxon>
        <taxon>Multicrustacea</taxon>
        <taxon>Malacostraca</taxon>
        <taxon>Eumalacostraca</taxon>
        <taxon>Eucarida</taxon>
        <taxon>Decapoda</taxon>
        <taxon>Pleocyemata</taxon>
        <taxon>Brachyura</taxon>
        <taxon>Eubrachyura</taxon>
        <taxon>Portunoidea</taxon>
        <taxon>Portunidae</taxon>
        <taxon>Portuninae</taxon>
        <taxon>Portunus</taxon>
    </lineage>
</organism>
<dbReference type="EMBL" id="VSRR010080560">
    <property type="protein sequence ID" value="MPC89301.1"/>
    <property type="molecule type" value="Genomic_DNA"/>
</dbReference>
<dbReference type="AlphaFoldDB" id="A0A5B7IUS1"/>
<reference evidence="1 2" key="1">
    <citation type="submission" date="2019-05" db="EMBL/GenBank/DDBJ databases">
        <title>Another draft genome of Portunus trituberculatus and its Hox gene families provides insights of decapod evolution.</title>
        <authorList>
            <person name="Jeong J.-H."/>
            <person name="Song I."/>
            <person name="Kim S."/>
            <person name="Choi T."/>
            <person name="Kim D."/>
            <person name="Ryu S."/>
            <person name="Kim W."/>
        </authorList>
    </citation>
    <scope>NUCLEOTIDE SEQUENCE [LARGE SCALE GENOMIC DNA]</scope>
    <source>
        <tissue evidence="1">Muscle</tissue>
    </source>
</reference>
<proteinExistence type="predicted"/>
<comment type="caution">
    <text evidence="1">The sequence shown here is derived from an EMBL/GenBank/DDBJ whole genome shotgun (WGS) entry which is preliminary data.</text>
</comment>
<gene>
    <name evidence="1" type="ORF">E2C01_084241</name>
</gene>
<protein>
    <submittedName>
        <fullName evidence="1">Uncharacterized protein</fullName>
    </submittedName>
</protein>